<keyword evidence="3" id="KW-1185">Reference proteome</keyword>
<evidence type="ECO:0000313" key="2">
    <source>
        <dbReference type="EMBL" id="KAK0620902.1"/>
    </source>
</evidence>
<accession>A0AA40C0X9</accession>
<dbReference type="InterPro" id="IPR001810">
    <property type="entry name" value="F-box_dom"/>
</dbReference>
<feature type="domain" description="F-box" evidence="1">
    <location>
        <begin position="30"/>
        <end position="58"/>
    </location>
</feature>
<dbReference type="EMBL" id="JAULSU010000004">
    <property type="protein sequence ID" value="KAK0620902.1"/>
    <property type="molecule type" value="Genomic_DNA"/>
</dbReference>
<evidence type="ECO:0000313" key="3">
    <source>
        <dbReference type="Proteomes" id="UP001175000"/>
    </source>
</evidence>
<reference evidence="2" key="1">
    <citation type="submission" date="2023-06" db="EMBL/GenBank/DDBJ databases">
        <title>Genome-scale phylogeny and comparative genomics of the fungal order Sordariales.</title>
        <authorList>
            <consortium name="Lawrence Berkeley National Laboratory"/>
            <person name="Hensen N."/>
            <person name="Bonometti L."/>
            <person name="Westerberg I."/>
            <person name="Brannstrom I.O."/>
            <person name="Guillou S."/>
            <person name="Cros-Aarteil S."/>
            <person name="Calhoun S."/>
            <person name="Haridas S."/>
            <person name="Kuo A."/>
            <person name="Mondo S."/>
            <person name="Pangilinan J."/>
            <person name="Riley R."/>
            <person name="Labutti K."/>
            <person name="Andreopoulos B."/>
            <person name="Lipzen A."/>
            <person name="Chen C."/>
            <person name="Yanf M."/>
            <person name="Daum C."/>
            <person name="Ng V."/>
            <person name="Clum A."/>
            <person name="Steindorff A."/>
            <person name="Ohm R."/>
            <person name="Martin F."/>
            <person name="Silar P."/>
            <person name="Natvig D."/>
            <person name="Lalanne C."/>
            <person name="Gautier V."/>
            <person name="Ament-Velasquez S.L."/>
            <person name="Kruys A."/>
            <person name="Hutchinson M.I."/>
            <person name="Powell A.J."/>
            <person name="Barry K."/>
            <person name="Miller A.N."/>
            <person name="Grigoriev I.V."/>
            <person name="Debuchy R."/>
            <person name="Gladieux P."/>
            <person name="Thoren M.H."/>
            <person name="Johannesson H."/>
        </authorList>
    </citation>
    <scope>NUCLEOTIDE SEQUENCE</scope>
    <source>
        <strain evidence="2">CBS 606.72</strain>
    </source>
</reference>
<name>A0AA40C0X9_9PEZI</name>
<dbReference type="InterPro" id="IPR036047">
    <property type="entry name" value="F-box-like_dom_sf"/>
</dbReference>
<protein>
    <recommendedName>
        <fullName evidence="1">F-box domain-containing protein</fullName>
    </recommendedName>
</protein>
<dbReference type="Proteomes" id="UP001175000">
    <property type="component" value="Unassembled WGS sequence"/>
</dbReference>
<dbReference type="Pfam" id="PF12937">
    <property type="entry name" value="F-box-like"/>
    <property type="match status" value="1"/>
</dbReference>
<proteinExistence type="predicted"/>
<dbReference type="AlphaFoldDB" id="A0AA40C0X9"/>
<sequence length="374" mass="42280">MGTKPSHTTITPRFQQRLIPSTDPKLSVGLPTEIIDQILTHLPPESALAFALTCRYFYAKHFNYYRATQLSPTERLNMLYLLERDVPHLYLCHHCWYLHTWRHITTGRNRRFHTSVISRGRCISPRRRNAISGGLFVPDFLWELRPRDIRLAMNRHVLGSLHGPPLSTLGGSRLTTCEATGVSRAQFWSGQVINDNLYLHGTDTFQPLDTGPLDKEAPRNYIEAFPRLLICPHLLTHSKVISSSTTKDPGYYSIPELIRDPNTGAIFRPIAGPVRSCPVCCTDYQIHIKQRRGRFTMQITKWQKLGSCHSTSGSAWEKLVALWDHPSPPILSIAGEAEPSVLRAATHAAGQVRAEWNRVDVVKFGEAIEGTFVS</sequence>
<gene>
    <name evidence="2" type="ORF">B0T14DRAFT_497335</name>
</gene>
<organism evidence="2 3">
    <name type="scientific">Immersiella caudata</name>
    <dbReference type="NCBI Taxonomy" id="314043"/>
    <lineage>
        <taxon>Eukaryota</taxon>
        <taxon>Fungi</taxon>
        <taxon>Dikarya</taxon>
        <taxon>Ascomycota</taxon>
        <taxon>Pezizomycotina</taxon>
        <taxon>Sordariomycetes</taxon>
        <taxon>Sordariomycetidae</taxon>
        <taxon>Sordariales</taxon>
        <taxon>Lasiosphaeriaceae</taxon>
        <taxon>Immersiella</taxon>
    </lineage>
</organism>
<evidence type="ECO:0000259" key="1">
    <source>
        <dbReference type="Pfam" id="PF12937"/>
    </source>
</evidence>
<dbReference type="CDD" id="cd09917">
    <property type="entry name" value="F-box_SF"/>
    <property type="match status" value="1"/>
</dbReference>
<dbReference type="SUPFAM" id="SSF81383">
    <property type="entry name" value="F-box domain"/>
    <property type="match status" value="1"/>
</dbReference>
<comment type="caution">
    <text evidence="2">The sequence shown here is derived from an EMBL/GenBank/DDBJ whole genome shotgun (WGS) entry which is preliminary data.</text>
</comment>